<dbReference type="PANTHER" id="PTHR43771:SF1">
    <property type="entry name" value="PHOSPHOMANNOMUTASE"/>
    <property type="match status" value="1"/>
</dbReference>
<dbReference type="InterPro" id="IPR005841">
    <property type="entry name" value="Alpha-D-phosphohexomutase_SF"/>
</dbReference>
<comment type="caution">
    <text evidence="11">The sequence shown here is derived from an EMBL/GenBank/DDBJ whole genome shotgun (WGS) entry which is preliminary data.</text>
</comment>
<dbReference type="CDD" id="cd03089">
    <property type="entry name" value="PMM_PGM"/>
    <property type="match status" value="1"/>
</dbReference>
<evidence type="ECO:0000259" key="7">
    <source>
        <dbReference type="Pfam" id="PF00408"/>
    </source>
</evidence>
<name>A0A853EVG9_9MICO</name>
<keyword evidence="4" id="KW-0479">Metal-binding</keyword>
<dbReference type="PRINTS" id="PR00509">
    <property type="entry name" value="PGMPMM"/>
</dbReference>
<evidence type="ECO:0000256" key="3">
    <source>
        <dbReference type="ARBA" id="ARBA00022553"/>
    </source>
</evidence>
<sequence>MEPRDSTLASDGPAPVDLSDLIKSYDVRGVVPEPFSPAVAEAIGAAFATVVVIPDAGDAADATPSEPVLGTAAATGTRRRPTVAVGHDMRDSGPELVEAFSRGLVAAGVDVVQIGLCSTDGLYHASGVLGVPGAMFTASHNPARYNGIKLCRAGARPVGQDSGLAEIKALAEQYLRYGLPGPATELGQTSERSTLGDYAAFLRGLVDISGIRPLKVVVDAGNGMGGYTVPAVLETAAGLPALPLEIVPLYFELDGTFPNHEANPLDPKNLVDLQAAVVEHGADLGLAFDGDADRCFVVDEQGQAVSPSAITSLVGLREVARELAEGRTPTVIHNLITSRAVPDVLSAAGATVVRTRVGHSFIKAKMAEHDAVFGGEHSAHYYFRDFFFADTGMLAALHVLAALGEQPHPLSDLALAYEPYSASGEINSSVDDVAAARERVVQAYVTEEGAGPVTVDELDGLTVTHWDERPRWWFSLRASNTEPLLRLNVEAEDEDIMEKVRDDVLSLVRAADSAGSTTTAQQDETDEVTA</sequence>
<dbReference type="GO" id="GO:0046872">
    <property type="term" value="F:metal ion binding"/>
    <property type="evidence" value="ECO:0007669"/>
    <property type="project" value="UniProtKB-KW"/>
</dbReference>
<comment type="cofactor">
    <cofactor evidence="1">
        <name>Mg(2+)</name>
        <dbReference type="ChEBI" id="CHEBI:18420"/>
    </cofactor>
</comment>
<evidence type="ECO:0000313" key="11">
    <source>
        <dbReference type="EMBL" id="NYS94461.1"/>
    </source>
</evidence>
<dbReference type="PANTHER" id="PTHR43771">
    <property type="entry name" value="PHOSPHOMANNOMUTASE"/>
    <property type="match status" value="1"/>
</dbReference>
<evidence type="ECO:0000259" key="8">
    <source>
        <dbReference type="Pfam" id="PF02878"/>
    </source>
</evidence>
<dbReference type="AlphaFoldDB" id="A0A853EVG9"/>
<dbReference type="EMBL" id="JACBYE010000034">
    <property type="protein sequence ID" value="NYS94461.1"/>
    <property type="molecule type" value="Genomic_DNA"/>
</dbReference>
<keyword evidence="3" id="KW-0597">Phosphoprotein</keyword>
<feature type="domain" description="Alpha-D-phosphohexomutase C-terminal" evidence="7">
    <location>
        <begin position="425"/>
        <end position="505"/>
    </location>
</feature>
<feature type="domain" description="Alpha-D-phosphohexomutase alpha/beta/alpha" evidence="10">
    <location>
        <begin position="322"/>
        <end position="415"/>
    </location>
</feature>
<evidence type="ECO:0000313" key="12">
    <source>
        <dbReference type="Proteomes" id="UP000561011"/>
    </source>
</evidence>
<keyword evidence="5" id="KW-0460">Magnesium</keyword>
<protein>
    <submittedName>
        <fullName evidence="11">Phosphomannomutase/phosphoglucomutase</fullName>
    </submittedName>
</protein>
<evidence type="ECO:0000259" key="10">
    <source>
        <dbReference type="Pfam" id="PF02880"/>
    </source>
</evidence>
<feature type="domain" description="Alpha-D-phosphohexomutase alpha/beta/alpha" evidence="8">
    <location>
        <begin position="73"/>
        <end position="173"/>
    </location>
</feature>
<keyword evidence="6" id="KW-0413">Isomerase</keyword>
<evidence type="ECO:0000259" key="9">
    <source>
        <dbReference type="Pfam" id="PF02879"/>
    </source>
</evidence>
<organism evidence="11 12">
    <name type="scientific">Sanguibacter inulinus</name>
    <dbReference type="NCBI Taxonomy" id="60922"/>
    <lineage>
        <taxon>Bacteria</taxon>
        <taxon>Bacillati</taxon>
        <taxon>Actinomycetota</taxon>
        <taxon>Actinomycetes</taxon>
        <taxon>Micrococcales</taxon>
        <taxon>Sanguibacteraceae</taxon>
        <taxon>Sanguibacter</taxon>
    </lineage>
</organism>
<proteinExistence type="inferred from homology"/>
<dbReference type="SUPFAM" id="SSF55957">
    <property type="entry name" value="Phosphoglucomutase, C-terminal domain"/>
    <property type="match status" value="1"/>
</dbReference>
<dbReference type="Gene3D" id="3.30.310.50">
    <property type="entry name" value="Alpha-D-phosphohexomutase, C-terminal domain"/>
    <property type="match status" value="1"/>
</dbReference>
<dbReference type="Pfam" id="PF02879">
    <property type="entry name" value="PGM_PMM_II"/>
    <property type="match status" value="1"/>
</dbReference>
<dbReference type="InterPro" id="IPR036900">
    <property type="entry name" value="A-D-PHexomutase_C_sf"/>
</dbReference>
<keyword evidence="12" id="KW-1185">Reference proteome</keyword>
<dbReference type="InterPro" id="IPR005846">
    <property type="entry name" value="A-D-PHexomutase_a/b/a-III"/>
</dbReference>
<dbReference type="NCBIfam" id="NF007088">
    <property type="entry name" value="PRK09542.1"/>
    <property type="match status" value="1"/>
</dbReference>
<dbReference type="Proteomes" id="UP000561011">
    <property type="component" value="Unassembled WGS sequence"/>
</dbReference>
<dbReference type="Pfam" id="PF02880">
    <property type="entry name" value="PGM_PMM_III"/>
    <property type="match status" value="1"/>
</dbReference>
<dbReference type="InterPro" id="IPR005845">
    <property type="entry name" value="A-D-PHexomutase_a/b/a-II"/>
</dbReference>
<dbReference type="SUPFAM" id="SSF53738">
    <property type="entry name" value="Phosphoglucomutase, first 3 domains"/>
    <property type="match status" value="3"/>
</dbReference>
<dbReference type="GO" id="GO:0016868">
    <property type="term" value="F:intramolecular phosphotransferase activity"/>
    <property type="evidence" value="ECO:0007669"/>
    <property type="project" value="InterPro"/>
</dbReference>
<dbReference type="InterPro" id="IPR016055">
    <property type="entry name" value="A-D-PHexomutase_a/b/a-I/II/III"/>
</dbReference>
<evidence type="ECO:0000256" key="4">
    <source>
        <dbReference type="ARBA" id="ARBA00022723"/>
    </source>
</evidence>
<evidence type="ECO:0000256" key="5">
    <source>
        <dbReference type="ARBA" id="ARBA00022842"/>
    </source>
</evidence>
<dbReference type="Gene3D" id="3.40.120.10">
    <property type="entry name" value="Alpha-D-Glucose-1,6-Bisphosphate, subunit A, domain 3"/>
    <property type="match status" value="3"/>
</dbReference>
<dbReference type="RefSeq" id="WP_179913849.1">
    <property type="nucleotide sequence ID" value="NZ_JACBYE010000034.1"/>
</dbReference>
<evidence type="ECO:0000256" key="1">
    <source>
        <dbReference type="ARBA" id="ARBA00001946"/>
    </source>
</evidence>
<accession>A0A853EVG9</accession>
<evidence type="ECO:0000256" key="2">
    <source>
        <dbReference type="ARBA" id="ARBA00010231"/>
    </source>
</evidence>
<gene>
    <name evidence="11" type="ORF">HZZ10_13150</name>
</gene>
<reference evidence="11 12" key="1">
    <citation type="submission" date="2020-07" db="EMBL/GenBank/DDBJ databases">
        <title>MOT database genomes.</title>
        <authorList>
            <person name="Joseph S."/>
            <person name="Aduse-Opoku J."/>
            <person name="Hashim A."/>
            <person name="Wade W."/>
            <person name="Curtis M."/>
        </authorList>
    </citation>
    <scope>NUCLEOTIDE SEQUENCE [LARGE SCALE GENOMIC DNA]</scope>
    <source>
        <strain evidence="11 12">DSM 100099</strain>
    </source>
</reference>
<dbReference type="InterPro" id="IPR005844">
    <property type="entry name" value="A-D-PHexomutase_a/b/a-I"/>
</dbReference>
<dbReference type="InterPro" id="IPR005843">
    <property type="entry name" value="A-D-PHexomutase_C"/>
</dbReference>
<dbReference type="GO" id="GO:0005975">
    <property type="term" value="P:carbohydrate metabolic process"/>
    <property type="evidence" value="ECO:0007669"/>
    <property type="project" value="InterPro"/>
</dbReference>
<dbReference type="Pfam" id="PF02878">
    <property type="entry name" value="PGM_PMM_I"/>
    <property type="match status" value="1"/>
</dbReference>
<evidence type="ECO:0000256" key="6">
    <source>
        <dbReference type="ARBA" id="ARBA00023235"/>
    </source>
</evidence>
<dbReference type="Pfam" id="PF00408">
    <property type="entry name" value="PGM_PMM_IV"/>
    <property type="match status" value="1"/>
</dbReference>
<comment type="similarity">
    <text evidence="2">Belongs to the phosphohexose mutase family.</text>
</comment>
<feature type="domain" description="Alpha-D-phosphohexomutase alpha/beta/alpha" evidence="9">
    <location>
        <begin position="198"/>
        <end position="302"/>
    </location>
</feature>